<protein>
    <recommendedName>
        <fullName evidence="3">DUF3829 domain-containing protein</fullName>
    </recommendedName>
</protein>
<evidence type="ECO:0008006" key="3">
    <source>
        <dbReference type="Google" id="ProtNLM"/>
    </source>
</evidence>
<dbReference type="AlphaFoldDB" id="A0A7X4KP75"/>
<dbReference type="Proteomes" id="UP000450676">
    <property type="component" value="Unassembled WGS sequence"/>
</dbReference>
<gene>
    <name evidence="1" type="ORF">GTP77_27625</name>
</gene>
<comment type="caution">
    <text evidence="1">The sequence shown here is derived from an EMBL/GenBank/DDBJ whole genome shotgun (WGS) entry which is preliminary data.</text>
</comment>
<organism evidence="1 2">
    <name type="scientific">Pseudoduganella aquatica</name>
    <dbReference type="NCBI Taxonomy" id="2660641"/>
    <lineage>
        <taxon>Bacteria</taxon>
        <taxon>Pseudomonadati</taxon>
        <taxon>Pseudomonadota</taxon>
        <taxon>Betaproteobacteria</taxon>
        <taxon>Burkholderiales</taxon>
        <taxon>Oxalobacteraceae</taxon>
        <taxon>Telluria group</taxon>
        <taxon>Pseudoduganella</taxon>
    </lineage>
</organism>
<evidence type="ECO:0000313" key="2">
    <source>
        <dbReference type="Proteomes" id="UP000450676"/>
    </source>
</evidence>
<proteinExistence type="predicted"/>
<name>A0A7X4KP75_9BURK</name>
<accession>A0A7X4KP75</accession>
<evidence type="ECO:0000313" key="1">
    <source>
        <dbReference type="EMBL" id="MYN11094.1"/>
    </source>
</evidence>
<keyword evidence="2" id="KW-1185">Reference proteome</keyword>
<reference evidence="1 2" key="1">
    <citation type="submission" date="2019-12" db="EMBL/GenBank/DDBJ databases">
        <title>Novel species isolated from a subtropical stream in China.</title>
        <authorList>
            <person name="Lu H."/>
        </authorList>
    </citation>
    <scope>NUCLEOTIDE SEQUENCE [LARGE SCALE GENOMIC DNA]</scope>
    <source>
        <strain evidence="1 2">FT127W</strain>
    </source>
</reference>
<dbReference type="EMBL" id="WWCU01000055">
    <property type="protein sequence ID" value="MYN11094.1"/>
    <property type="molecule type" value="Genomic_DNA"/>
</dbReference>
<sequence length="263" mass="28691">MAAALALGGCAGNPRLHEAREFAAESAKLGGFADLTQRFRDTYQREQPYLSPAADQRERAADARRHAAYPDLMAIHEAVLLYMQTLGKLAGGETFDLKAPLKTMGTGIKAWPDTGLTDRHVNAYSGLAQLLARTVTNPYQERAVQAMVRDGDQQLQALLEAMQNLLRYYGKSSDNERDIVLGMLEVEIAYADTPRDRLLAALAKSHRLAKRNEYRLIGLRHTLAAKHVAAIAAAHAALVQHMAQEGKPDAALADEYSTAAAAQ</sequence>